<accession>A0A078HD97</accession>
<dbReference type="Proteomes" id="UP000028999">
    <property type="component" value="Unassembled WGS sequence"/>
</dbReference>
<reference evidence="3 4" key="1">
    <citation type="journal article" date="2014" name="Science">
        <title>Plant genetics. Early allopolyploid evolution in the post-Neolithic Brassica napus oilseed genome.</title>
        <authorList>
            <person name="Chalhoub B."/>
            <person name="Denoeud F."/>
            <person name="Liu S."/>
            <person name="Parkin I.A."/>
            <person name="Tang H."/>
            <person name="Wang X."/>
            <person name="Chiquet J."/>
            <person name="Belcram H."/>
            <person name="Tong C."/>
            <person name="Samans B."/>
            <person name="Correa M."/>
            <person name="Da Silva C."/>
            <person name="Just J."/>
            <person name="Falentin C."/>
            <person name="Koh C.S."/>
            <person name="Le Clainche I."/>
            <person name="Bernard M."/>
            <person name="Bento P."/>
            <person name="Noel B."/>
            <person name="Labadie K."/>
            <person name="Alberti A."/>
            <person name="Charles M."/>
            <person name="Arnaud D."/>
            <person name="Guo H."/>
            <person name="Daviaud C."/>
            <person name="Alamery S."/>
            <person name="Jabbari K."/>
            <person name="Zhao M."/>
            <person name="Edger P.P."/>
            <person name="Chelaifa H."/>
            <person name="Tack D."/>
            <person name="Lassalle G."/>
            <person name="Mestiri I."/>
            <person name="Schnel N."/>
            <person name="Le Paslier M.C."/>
            <person name="Fan G."/>
            <person name="Renault V."/>
            <person name="Bayer P.E."/>
            <person name="Golicz A.A."/>
            <person name="Manoli S."/>
            <person name="Lee T.H."/>
            <person name="Thi V.H."/>
            <person name="Chalabi S."/>
            <person name="Hu Q."/>
            <person name="Fan C."/>
            <person name="Tollenaere R."/>
            <person name="Lu Y."/>
            <person name="Battail C."/>
            <person name="Shen J."/>
            <person name="Sidebottom C.H."/>
            <person name="Wang X."/>
            <person name="Canaguier A."/>
            <person name="Chauveau A."/>
            <person name="Berard A."/>
            <person name="Deniot G."/>
            <person name="Guan M."/>
            <person name="Liu Z."/>
            <person name="Sun F."/>
            <person name="Lim Y.P."/>
            <person name="Lyons E."/>
            <person name="Town C.D."/>
            <person name="Bancroft I."/>
            <person name="Wang X."/>
            <person name="Meng J."/>
            <person name="Ma J."/>
            <person name="Pires J.C."/>
            <person name="King G.J."/>
            <person name="Brunel D."/>
            <person name="Delourme R."/>
            <person name="Renard M."/>
            <person name="Aury J.M."/>
            <person name="Adams K.L."/>
            <person name="Batley J."/>
            <person name="Snowdon R.J."/>
            <person name="Tost J."/>
            <person name="Edwards D."/>
            <person name="Zhou Y."/>
            <person name="Hua W."/>
            <person name="Sharpe A.G."/>
            <person name="Paterson A.H."/>
            <person name="Guan C."/>
            <person name="Wincker P."/>
        </authorList>
    </citation>
    <scope>NUCLEOTIDE SEQUENCE [LARGE SCALE GENOMIC DNA]</scope>
    <source>
        <strain evidence="4">cv. Darmor-bzh</strain>
    </source>
</reference>
<proteinExistence type="predicted"/>
<organism evidence="3 4">
    <name type="scientific">Brassica napus</name>
    <name type="common">Rape</name>
    <dbReference type="NCBI Taxonomy" id="3708"/>
    <lineage>
        <taxon>Eukaryota</taxon>
        <taxon>Viridiplantae</taxon>
        <taxon>Streptophyta</taxon>
        <taxon>Embryophyta</taxon>
        <taxon>Tracheophyta</taxon>
        <taxon>Spermatophyta</taxon>
        <taxon>Magnoliopsida</taxon>
        <taxon>eudicotyledons</taxon>
        <taxon>Gunneridae</taxon>
        <taxon>Pentapetalae</taxon>
        <taxon>rosids</taxon>
        <taxon>malvids</taxon>
        <taxon>Brassicales</taxon>
        <taxon>Brassicaceae</taxon>
        <taxon>Brassiceae</taxon>
        <taxon>Brassica</taxon>
    </lineage>
</organism>
<evidence type="ECO:0000313" key="3">
    <source>
        <dbReference type="EMBL" id="CDY35802.1"/>
    </source>
</evidence>
<dbReference type="AlphaFoldDB" id="A0A078HD97"/>
<gene>
    <name evidence="3" type="primary">BnaA08g04630D</name>
    <name evidence="2" type="synonym">BnaC03g14370D</name>
    <name evidence="1" type="ORF">DARMORV10_C03P16630.1</name>
    <name evidence="3" type="ORF">GSBRNA2T00059302001</name>
    <name evidence="2" type="ORF">GSBRNA2T00060867001</name>
</gene>
<evidence type="ECO:0000313" key="1">
    <source>
        <dbReference type="EMBL" id="CAF1698974.1"/>
    </source>
</evidence>
<dbReference type="PaxDb" id="3708-A0A078HD97"/>
<reference evidence="3" key="2">
    <citation type="submission" date="2014-06" db="EMBL/GenBank/DDBJ databases">
        <authorList>
            <person name="Genoscope - CEA"/>
        </authorList>
    </citation>
    <scope>NUCLEOTIDE SEQUENCE</scope>
</reference>
<dbReference type="Gramene" id="CDY35802">
    <property type="protein sequence ID" value="CDY35802"/>
    <property type="gene ID" value="GSBRNA2T00059302001"/>
</dbReference>
<evidence type="ECO:0000313" key="4">
    <source>
        <dbReference type="Proteomes" id="UP000028999"/>
    </source>
</evidence>
<sequence length="117" mass="13399">MSGFRVFKAQVPIEWSQSLYIALSERYAWNQEASQAYNLRLWDFADTTALMVVVETEEMYKARKRSGGQPQSSPAATCCQSFKPCNRFIQHVLIISEDGKALQPDNHVTLFKNDLHL</sequence>
<reference evidence="1" key="3">
    <citation type="submission" date="2021-01" db="EMBL/GenBank/DDBJ databases">
        <authorList>
            <consortium name="Genoscope - CEA"/>
            <person name="William W."/>
        </authorList>
    </citation>
    <scope>NUCLEOTIDE SEQUENCE</scope>
</reference>
<dbReference type="Gramene" id="CDY12011">
    <property type="protein sequence ID" value="CDY12011"/>
    <property type="gene ID" value="GSBRNA2T00060867001"/>
</dbReference>
<evidence type="ECO:0000313" key="2">
    <source>
        <dbReference type="EMBL" id="CDY12011.1"/>
    </source>
</evidence>
<name>A0A078HD97_BRANA</name>
<keyword evidence="4" id="KW-1185">Reference proteome</keyword>
<dbReference type="EMBL" id="LK032015">
    <property type="protein sequence ID" value="CDY12011.1"/>
    <property type="molecule type" value="Genomic_DNA"/>
</dbReference>
<dbReference type="EMBL" id="LK032361">
    <property type="protein sequence ID" value="CDY35802.1"/>
    <property type="molecule type" value="Genomic_DNA"/>
</dbReference>
<dbReference type="Proteomes" id="UP001295469">
    <property type="component" value="Chromosome C03"/>
</dbReference>
<dbReference type="EMBL" id="HG994367">
    <property type="protein sequence ID" value="CAF1698974.1"/>
    <property type="molecule type" value="Genomic_DNA"/>
</dbReference>
<protein>
    <submittedName>
        <fullName evidence="1">(rape) hypothetical protein</fullName>
    </submittedName>
    <submittedName>
        <fullName evidence="3">BnaA08g04630D protein</fullName>
    </submittedName>
    <submittedName>
        <fullName evidence="2">BnaC03g14370D protein</fullName>
    </submittedName>
</protein>